<reference evidence="2" key="1">
    <citation type="submission" date="2021-03" db="EMBL/GenBank/DDBJ databases">
        <authorList>
            <person name="Bekaert M."/>
        </authorList>
    </citation>
    <scope>NUCLEOTIDE SEQUENCE</scope>
</reference>
<evidence type="ECO:0000313" key="2">
    <source>
        <dbReference type="EMBL" id="CAG2220192.1"/>
    </source>
</evidence>
<gene>
    <name evidence="2" type="ORF">MEDL_33668</name>
</gene>
<dbReference type="AlphaFoldDB" id="A0A8S3SJ20"/>
<accession>A0A8S3SJ20</accession>
<feature type="domain" description="RAG1 importin-binding" evidence="1">
    <location>
        <begin position="34"/>
        <end position="142"/>
    </location>
</feature>
<sequence>MSAFNKYHMNILQDICRLYNGSINQRKRYQQIKFAEEIFVLMKIDVKNECEQVHPQFLCNNCSRNLYRYRDTKVSIPELNLSPNTFVPHSEECELCSSRKTPKRGRPKKRKTDDALFDPVETRIKTTCNETEDITNSTAVQQSGQTNNDTYFDNRNIVPGAISQNENY</sequence>
<dbReference type="Pfam" id="PF12560">
    <property type="entry name" value="RAG1_imp_bd"/>
    <property type="match status" value="1"/>
</dbReference>
<comment type="caution">
    <text evidence="2">The sequence shown here is derived from an EMBL/GenBank/DDBJ whole genome shotgun (WGS) entry which is preliminary data.</text>
</comment>
<dbReference type="Proteomes" id="UP000683360">
    <property type="component" value="Unassembled WGS sequence"/>
</dbReference>
<keyword evidence="3" id="KW-1185">Reference proteome</keyword>
<protein>
    <recommendedName>
        <fullName evidence="1">RAG1 importin-binding domain-containing protein</fullName>
    </recommendedName>
</protein>
<evidence type="ECO:0000313" key="3">
    <source>
        <dbReference type="Proteomes" id="UP000683360"/>
    </source>
</evidence>
<dbReference type="EMBL" id="CAJPWZ010001651">
    <property type="protein sequence ID" value="CAG2220192.1"/>
    <property type="molecule type" value="Genomic_DNA"/>
</dbReference>
<proteinExistence type="predicted"/>
<dbReference type="InterPro" id="IPR035714">
    <property type="entry name" value="RAG1_imp-bd"/>
</dbReference>
<evidence type="ECO:0000259" key="1">
    <source>
        <dbReference type="Pfam" id="PF12560"/>
    </source>
</evidence>
<name>A0A8S3SJ20_MYTED</name>
<organism evidence="2 3">
    <name type="scientific">Mytilus edulis</name>
    <name type="common">Blue mussel</name>
    <dbReference type="NCBI Taxonomy" id="6550"/>
    <lineage>
        <taxon>Eukaryota</taxon>
        <taxon>Metazoa</taxon>
        <taxon>Spiralia</taxon>
        <taxon>Lophotrochozoa</taxon>
        <taxon>Mollusca</taxon>
        <taxon>Bivalvia</taxon>
        <taxon>Autobranchia</taxon>
        <taxon>Pteriomorphia</taxon>
        <taxon>Mytilida</taxon>
        <taxon>Mytiloidea</taxon>
        <taxon>Mytilidae</taxon>
        <taxon>Mytilinae</taxon>
        <taxon>Mytilus</taxon>
    </lineage>
</organism>